<comment type="caution">
    <text evidence="3">The sequence shown here is derived from an EMBL/GenBank/DDBJ whole genome shotgun (WGS) entry which is preliminary data.</text>
</comment>
<keyword evidence="1" id="KW-0812">Transmembrane</keyword>
<dbReference type="RefSeq" id="WP_317900916.1">
    <property type="nucleotide sequence ID" value="NZ_JAIRBC010000003.1"/>
</dbReference>
<keyword evidence="4" id="KW-1185">Reference proteome</keyword>
<dbReference type="PANTHER" id="PTHR34220">
    <property type="entry name" value="SENSOR HISTIDINE KINASE YPDA"/>
    <property type="match status" value="1"/>
</dbReference>
<feature type="transmembrane region" description="Helical" evidence="1">
    <location>
        <begin position="12"/>
        <end position="34"/>
    </location>
</feature>
<sequence>MYKKILFVFAHLLFWSLSIYVITRIFGVSIMETVEKTDNGVDIEKLFITYDHEFTWATIITACMCAVVFYSNIFLFLKEYFKEKNFGSYAFKISALILVAIGVSVLLNRYLNYGVIDRRDVFLFPSFGLHMGLFIFYTSISFAYAFTFEWLKNEKLRSEITKEKLKTELNFLKSQINPHFLFNTLNNLFSISQKFKADELSTGINELSNLMRYMLYESNTDFVSLKKEVKYIESFIEIQKLRYDETDEVIINFEKSGPIQNLPIAPMILLPFVENAFKHGISINESSVIQLFLNVTKDTLSFKVKNKIHNEQPTIGNSSGVGLKNVKRRLDLIYPNKYQLKMSEKNDIYTIDLEIQTK</sequence>
<dbReference type="Pfam" id="PF06580">
    <property type="entry name" value="His_kinase"/>
    <property type="match status" value="1"/>
</dbReference>
<dbReference type="EMBL" id="JAIRBC010000003">
    <property type="protein sequence ID" value="MCG2459772.1"/>
    <property type="molecule type" value="Genomic_DNA"/>
</dbReference>
<organism evidence="3 4">
    <name type="scientific">Cerina litoralis</name>
    <dbReference type="NCBI Taxonomy" id="2874477"/>
    <lineage>
        <taxon>Bacteria</taxon>
        <taxon>Pseudomonadati</taxon>
        <taxon>Bacteroidota</taxon>
        <taxon>Flavobacteriia</taxon>
        <taxon>Flavobacteriales</taxon>
        <taxon>Flavobacteriaceae</taxon>
        <taxon>Cerina</taxon>
    </lineage>
</organism>
<evidence type="ECO:0000313" key="4">
    <source>
        <dbReference type="Proteomes" id="UP001200642"/>
    </source>
</evidence>
<evidence type="ECO:0000313" key="3">
    <source>
        <dbReference type="EMBL" id="MCG2459772.1"/>
    </source>
</evidence>
<reference evidence="3" key="1">
    <citation type="submission" date="2023-02" db="EMBL/GenBank/DDBJ databases">
        <title>Genome of Flavobacteriaceae gen. nov. sp. strain F89.</title>
        <authorList>
            <person name="Wang Y."/>
        </authorList>
    </citation>
    <scope>NUCLEOTIDE SEQUENCE</scope>
    <source>
        <strain evidence="3">F89</strain>
    </source>
</reference>
<feature type="transmembrane region" description="Helical" evidence="1">
    <location>
        <begin position="127"/>
        <end position="148"/>
    </location>
</feature>
<keyword evidence="3" id="KW-0808">Transferase</keyword>
<protein>
    <submittedName>
        <fullName evidence="3">Histidine kinase</fullName>
    </submittedName>
</protein>
<dbReference type="Gene3D" id="3.30.565.10">
    <property type="entry name" value="Histidine kinase-like ATPase, C-terminal domain"/>
    <property type="match status" value="1"/>
</dbReference>
<keyword evidence="3" id="KW-0418">Kinase</keyword>
<accession>A0AAE3EUB6</accession>
<proteinExistence type="predicted"/>
<keyword evidence="1" id="KW-1133">Transmembrane helix</keyword>
<feature type="transmembrane region" description="Helical" evidence="1">
    <location>
        <begin position="89"/>
        <end position="107"/>
    </location>
</feature>
<gene>
    <name evidence="3" type="ORF">K8352_03345</name>
</gene>
<feature type="domain" description="Signal transduction histidine kinase internal region" evidence="2">
    <location>
        <begin position="168"/>
        <end position="245"/>
    </location>
</feature>
<evidence type="ECO:0000259" key="2">
    <source>
        <dbReference type="Pfam" id="PF06580"/>
    </source>
</evidence>
<dbReference type="PANTHER" id="PTHR34220:SF7">
    <property type="entry name" value="SENSOR HISTIDINE KINASE YPDA"/>
    <property type="match status" value="1"/>
</dbReference>
<dbReference type="GO" id="GO:0000155">
    <property type="term" value="F:phosphorelay sensor kinase activity"/>
    <property type="evidence" value="ECO:0007669"/>
    <property type="project" value="InterPro"/>
</dbReference>
<dbReference type="InterPro" id="IPR050640">
    <property type="entry name" value="Bact_2-comp_sensor_kinase"/>
</dbReference>
<dbReference type="InterPro" id="IPR036890">
    <property type="entry name" value="HATPase_C_sf"/>
</dbReference>
<dbReference type="AlphaFoldDB" id="A0AAE3EUB6"/>
<dbReference type="Proteomes" id="UP001200642">
    <property type="component" value="Unassembled WGS sequence"/>
</dbReference>
<dbReference type="InterPro" id="IPR010559">
    <property type="entry name" value="Sig_transdc_His_kin_internal"/>
</dbReference>
<name>A0AAE3EUB6_9FLAO</name>
<keyword evidence="1" id="KW-0472">Membrane</keyword>
<dbReference type="GO" id="GO:0016020">
    <property type="term" value="C:membrane"/>
    <property type="evidence" value="ECO:0007669"/>
    <property type="project" value="InterPro"/>
</dbReference>
<feature type="transmembrane region" description="Helical" evidence="1">
    <location>
        <begin position="54"/>
        <end position="77"/>
    </location>
</feature>
<evidence type="ECO:0000256" key="1">
    <source>
        <dbReference type="SAM" id="Phobius"/>
    </source>
</evidence>